<evidence type="ECO:0000256" key="1">
    <source>
        <dbReference type="SAM" id="MobiDB-lite"/>
    </source>
</evidence>
<gene>
    <name evidence="2" type="ORF">G9H71_01400</name>
</gene>
<proteinExistence type="predicted"/>
<protein>
    <recommendedName>
        <fullName evidence="4">YD repeat-containing protein</fullName>
    </recommendedName>
</protein>
<dbReference type="EMBL" id="JAANNP010000001">
    <property type="protein sequence ID" value="NHC12438.1"/>
    <property type="molecule type" value="Genomic_DNA"/>
</dbReference>
<evidence type="ECO:0000313" key="2">
    <source>
        <dbReference type="EMBL" id="NHC12438.1"/>
    </source>
</evidence>
<keyword evidence="3" id="KW-1185">Reference proteome</keyword>
<sequence length="71" mass="7760">MPWSWRYERADGTEVTGASLPGTGFPTQSDAESWIGEEWRTLLAEGVEQVTLLEDDATVYGPMSLRPSGGL</sequence>
<dbReference type="Proteomes" id="UP000800981">
    <property type="component" value="Unassembled WGS sequence"/>
</dbReference>
<feature type="compositionally biased region" description="Basic and acidic residues" evidence="1">
    <location>
        <begin position="1"/>
        <end position="12"/>
    </location>
</feature>
<reference evidence="2 3" key="1">
    <citation type="submission" date="2020-03" db="EMBL/GenBank/DDBJ databases">
        <title>Two novel Motilibacter sp.</title>
        <authorList>
            <person name="Liu S."/>
        </authorList>
    </citation>
    <scope>NUCLEOTIDE SEQUENCE [LARGE SCALE GENOMIC DNA]</scope>
    <source>
        <strain evidence="2 3">E257</strain>
    </source>
</reference>
<evidence type="ECO:0000313" key="3">
    <source>
        <dbReference type="Proteomes" id="UP000800981"/>
    </source>
</evidence>
<feature type="region of interest" description="Disordered" evidence="1">
    <location>
        <begin position="1"/>
        <end position="30"/>
    </location>
</feature>
<dbReference type="RefSeq" id="WP_166276707.1">
    <property type="nucleotide sequence ID" value="NZ_JAANNP010000001.1"/>
</dbReference>
<evidence type="ECO:0008006" key="4">
    <source>
        <dbReference type="Google" id="ProtNLM"/>
    </source>
</evidence>
<comment type="caution">
    <text evidence="2">The sequence shown here is derived from an EMBL/GenBank/DDBJ whole genome shotgun (WGS) entry which is preliminary data.</text>
</comment>
<name>A0ABX0GSX4_9ACTN</name>
<organism evidence="2 3">
    <name type="scientific">Motilibacter deserti</name>
    <dbReference type="NCBI Taxonomy" id="2714956"/>
    <lineage>
        <taxon>Bacteria</taxon>
        <taxon>Bacillati</taxon>
        <taxon>Actinomycetota</taxon>
        <taxon>Actinomycetes</taxon>
        <taxon>Motilibacterales</taxon>
        <taxon>Motilibacteraceae</taxon>
        <taxon>Motilibacter</taxon>
    </lineage>
</organism>
<accession>A0ABX0GSX4</accession>